<feature type="domain" description="FAD dependent oxidoreductase" evidence="2">
    <location>
        <begin position="22"/>
        <end position="358"/>
    </location>
</feature>
<dbReference type="EMBL" id="JBHRWK010000007">
    <property type="protein sequence ID" value="MFC3448558.1"/>
    <property type="molecule type" value="Genomic_DNA"/>
</dbReference>
<evidence type="ECO:0000313" key="3">
    <source>
        <dbReference type="EMBL" id="MFC3448558.1"/>
    </source>
</evidence>
<dbReference type="InterPro" id="IPR036188">
    <property type="entry name" value="FAD/NAD-bd_sf"/>
</dbReference>
<protein>
    <submittedName>
        <fullName evidence="3">NAD(P)/FAD-dependent oxidoreductase</fullName>
        <ecNumber evidence="3">1.-.-.-</ecNumber>
    </submittedName>
</protein>
<reference evidence="4" key="1">
    <citation type="journal article" date="2019" name="Int. J. Syst. Evol. Microbiol.">
        <title>The Global Catalogue of Microorganisms (GCM) 10K type strain sequencing project: providing services to taxonomists for standard genome sequencing and annotation.</title>
        <authorList>
            <consortium name="The Broad Institute Genomics Platform"/>
            <consortium name="The Broad Institute Genome Sequencing Center for Infectious Disease"/>
            <person name="Wu L."/>
            <person name="Ma J."/>
        </authorList>
    </citation>
    <scope>NUCLEOTIDE SEQUENCE [LARGE SCALE GENOMIC DNA]</scope>
    <source>
        <strain evidence="4">CGMCC 4.7676</strain>
    </source>
</reference>
<accession>A0ABV7NQU5</accession>
<dbReference type="PANTHER" id="PTHR13847:SF289">
    <property type="entry name" value="GLYCINE OXIDASE"/>
    <property type="match status" value="1"/>
</dbReference>
<dbReference type="Pfam" id="PF01266">
    <property type="entry name" value="DAO"/>
    <property type="match status" value="1"/>
</dbReference>
<dbReference type="RefSeq" id="WP_378237228.1">
    <property type="nucleotide sequence ID" value="NZ_JBHRWK010000007.1"/>
</dbReference>
<proteinExistence type="predicted"/>
<keyword evidence="4" id="KW-1185">Reference proteome</keyword>
<comment type="caution">
    <text evidence="3">The sequence shown here is derived from an EMBL/GenBank/DDBJ whole genome shotgun (WGS) entry which is preliminary data.</text>
</comment>
<dbReference type="InterPro" id="IPR006076">
    <property type="entry name" value="FAD-dep_OxRdtase"/>
</dbReference>
<keyword evidence="1 3" id="KW-0560">Oxidoreductase</keyword>
<dbReference type="GO" id="GO:0016491">
    <property type="term" value="F:oxidoreductase activity"/>
    <property type="evidence" value="ECO:0007669"/>
    <property type="project" value="UniProtKB-KW"/>
</dbReference>
<organism evidence="3 4">
    <name type="scientific">Amycolatopsis speibonae</name>
    <dbReference type="NCBI Taxonomy" id="1450224"/>
    <lineage>
        <taxon>Bacteria</taxon>
        <taxon>Bacillati</taxon>
        <taxon>Actinomycetota</taxon>
        <taxon>Actinomycetes</taxon>
        <taxon>Pseudonocardiales</taxon>
        <taxon>Pseudonocardiaceae</taxon>
        <taxon>Amycolatopsis</taxon>
    </lineage>
</organism>
<name>A0ABV7NQU5_9PSEU</name>
<dbReference type="EC" id="1.-.-.-" evidence="3"/>
<dbReference type="SUPFAM" id="SSF51905">
    <property type="entry name" value="FAD/NAD(P)-binding domain"/>
    <property type="match status" value="1"/>
</dbReference>
<dbReference type="Proteomes" id="UP001595645">
    <property type="component" value="Unassembled WGS sequence"/>
</dbReference>
<evidence type="ECO:0000256" key="1">
    <source>
        <dbReference type="ARBA" id="ARBA00023002"/>
    </source>
</evidence>
<gene>
    <name evidence="3" type="ORF">ACFOSH_03845</name>
</gene>
<dbReference type="Gene3D" id="3.30.9.10">
    <property type="entry name" value="D-Amino Acid Oxidase, subunit A, domain 2"/>
    <property type="match status" value="1"/>
</dbReference>
<evidence type="ECO:0000313" key="4">
    <source>
        <dbReference type="Proteomes" id="UP001595645"/>
    </source>
</evidence>
<dbReference type="Gene3D" id="3.50.50.60">
    <property type="entry name" value="FAD/NAD(P)-binding domain"/>
    <property type="match status" value="1"/>
</dbReference>
<dbReference type="PANTHER" id="PTHR13847">
    <property type="entry name" value="SARCOSINE DEHYDROGENASE-RELATED"/>
    <property type="match status" value="1"/>
</dbReference>
<sequence>MSAVAAPGISGVSPRSAPARTDIAVLGGGIIGCLTAREIARRAPDASVVLIDRDLVGGGASLRSAGLHTPRGATPAVREMARFSQRYYTELLRSHPGLPIHPVAMRVVGTAADEPRLRSDYLPEAALTAADDLPDGVRPPAGSATWSVQGAQYADVGAVTRAVTAVLRTEIEVREAVRVEAVSEDVDGVGLRLGTGEELTAGRVVLAPGPWLGAPAWRSLVAPLAARVKKIVALHVGGRPGPADAAVIFEREDAFLLPLPGRGHWLFSYTCPEWDVDPDTPSAGLTGRHLDDARQILRRHIPGMAVDRLSGRVFCDAYSGTGEPLVRALGNGRIVFAGAANGSGYRLAPAIAARVADLLESGGS</sequence>
<evidence type="ECO:0000259" key="2">
    <source>
        <dbReference type="Pfam" id="PF01266"/>
    </source>
</evidence>